<proteinExistence type="predicted"/>
<evidence type="ECO:0000313" key="3">
    <source>
        <dbReference type="Proteomes" id="UP000231453"/>
    </source>
</evidence>
<sequence>MKLSKQDLQKIKKILRQHDVNRADLFGSYARGDANKRSD</sequence>
<dbReference type="InterPro" id="IPR041633">
    <property type="entry name" value="Polbeta"/>
</dbReference>
<dbReference type="CDD" id="cd05403">
    <property type="entry name" value="NT_KNTase_like"/>
    <property type="match status" value="1"/>
</dbReference>
<feature type="domain" description="Polymerase beta nucleotidyltransferase" evidence="1">
    <location>
        <begin position="9"/>
        <end position="39"/>
    </location>
</feature>
<dbReference type="Proteomes" id="UP000231453">
    <property type="component" value="Unassembled WGS sequence"/>
</dbReference>
<gene>
    <name evidence="2" type="ORF">COX80_05205</name>
</gene>
<protein>
    <recommendedName>
        <fullName evidence="1">Polymerase beta nucleotidyltransferase domain-containing protein</fullName>
    </recommendedName>
</protein>
<feature type="non-terminal residue" evidence="2">
    <location>
        <position position="39"/>
    </location>
</feature>
<evidence type="ECO:0000313" key="2">
    <source>
        <dbReference type="EMBL" id="PIZ94989.1"/>
    </source>
</evidence>
<accession>A0A2M7V884</accession>
<reference evidence="3" key="1">
    <citation type="submission" date="2017-09" db="EMBL/GenBank/DDBJ databases">
        <title>Depth-based differentiation of microbial function through sediment-hosted aquifers and enrichment of novel symbionts in the deep terrestrial subsurface.</title>
        <authorList>
            <person name="Probst A.J."/>
            <person name="Ladd B."/>
            <person name="Jarett J.K."/>
            <person name="Geller-Mcgrath D.E."/>
            <person name="Sieber C.M.K."/>
            <person name="Emerson J.B."/>
            <person name="Anantharaman K."/>
            <person name="Thomas B.C."/>
            <person name="Malmstrom R."/>
            <person name="Stieglmeier M."/>
            <person name="Klingl A."/>
            <person name="Woyke T."/>
            <person name="Ryan C.M."/>
            <person name="Banfield J.F."/>
        </authorList>
    </citation>
    <scope>NUCLEOTIDE SEQUENCE [LARGE SCALE GENOMIC DNA]</scope>
</reference>
<dbReference type="InterPro" id="IPR043519">
    <property type="entry name" value="NT_sf"/>
</dbReference>
<dbReference type="Pfam" id="PF18765">
    <property type="entry name" value="Polbeta"/>
    <property type="match status" value="1"/>
</dbReference>
<dbReference type="EMBL" id="PFPL01000067">
    <property type="protein sequence ID" value="PIZ94989.1"/>
    <property type="molecule type" value="Genomic_DNA"/>
</dbReference>
<comment type="caution">
    <text evidence="2">The sequence shown here is derived from an EMBL/GenBank/DDBJ whole genome shotgun (WGS) entry which is preliminary data.</text>
</comment>
<dbReference type="AlphaFoldDB" id="A0A2M7V884"/>
<dbReference type="Gene3D" id="3.30.460.10">
    <property type="entry name" value="Beta Polymerase, domain 2"/>
    <property type="match status" value="1"/>
</dbReference>
<name>A0A2M7V884_9BACT</name>
<evidence type="ECO:0000259" key="1">
    <source>
        <dbReference type="Pfam" id="PF18765"/>
    </source>
</evidence>
<dbReference type="SUPFAM" id="SSF81301">
    <property type="entry name" value="Nucleotidyltransferase"/>
    <property type="match status" value="1"/>
</dbReference>
<organism evidence="2 3">
    <name type="scientific">Candidatus Magasanikbacteria bacterium CG_4_10_14_0_2_um_filter_33_14</name>
    <dbReference type="NCBI Taxonomy" id="1974636"/>
    <lineage>
        <taxon>Bacteria</taxon>
        <taxon>Candidatus Magasanikiibacteriota</taxon>
    </lineage>
</organism>